<comment type="caution">
    <text evidence="1">The sequence shown here is derived from an EMBL/GenBank/DDBJ whole genome shotgun (WGS) entry which is preliminary data.</text>
</comment>
<keyword evidence="2" id="KW-1185">Reference proteome</keyword>
<organism evidence="1 2">
    <name type="scientific">Novipirellula artificiosorum</name>
    <dbReference type="NCBI Taxonomy" id="2528016"/>
    <lineage>
        <taxon>Bacteria</taxon>
        <taxon>Pseudomonadati</taxon>
        <taxon>Planctomycetota</taxon>
        <taxon>Planctomycetia</taxon>
        <taxon>Pirellulales</taxon>
        <taxon>Pirellulaceae</taxon>
        <taxon>Novipirellula</taxon>
    </lineage>
</organism>
<dbReference type="AlphaFoldDB" id="A0A5C6E3P3"/>
<gene>
    <name evidence="1" type="ORF">Poly41_03520</name>
</gene>
<accession>A0A5C6E3P3</accession>
<name>A0A5C6E3P3_9BACT</name>
<evidence type="ECO:0000313" key="1">
    <source>
        <dbReference type="EMBL" id="TWU42056.1"/>
    </source>
</evidence>
<dbReference type="RefSeq" id="WP_197230997.1">
    <property type="nucleotide sequence ID" value="NZ_SJPV01000001.1"/>
</dbReference>
<dbReference type="Proteomes" id="UP000319143">
    <property type="component" value="Unassembled WGS sequence"/>
</dbReference>
<proteinExistence type="predicted"/>
<reference evidence="1 2" key="1">
    <citation type="submission" date="2019-02" db="EMBL/GenBank/DDBJ databases">
        <title>Deep-cultivation of Planctomycetes and their phenomic and genomic characterization uncovers novel biology.</title>
        <authorList>
            <person name="Wiegand S."/>
            <person name="Jogler M."/>
            <person name="Boedeker C."/>
            <person name="Pinto D."/>
            <person name="Vollmers J."/>
            <person name="Rivas-Marin E."/>
            <person name="Kohn T."/>
            <person name="Peeters S.H."/>
            <person name="Heuer A."/>
            <person name="Rast P."/>
            <person name="Oberbeckmann S."/>
            <person name="Bunk B."/>
            <person name="Jeske O."/>
            <person name="Meyerdierks A."/>
            <person name="Storesund J.E."/>
            <person name="Kallscheuer N."/>
            <person name="Luecker S."/>
            <person name="Lage O.M."/>
            <person name="Pohl T."/>
            <person name="Merkel B.J."/>
            <person name="Hornburger P."/>
            <person name="Mueller R.-W."/>
            <person name="Bruemmer F."/>
            <person name="Labrenz M."/>
            <person name="Spormann A.M."/>
            <person name="Op Den Camp H."/>
            <person name="Overmann J."/>
            <person name="Amann R."/>
            <person name="Jetten M.S.M."/>
            <person name="Mascher T."/>
            <person name="Medema M.H."/>
            <person name="Devos D.P."/>
            <person name="Kaster A.-K."/>
            <person name="Ovreas L."/>
            <person name="Rohde M."/>
            <person name="Galperin M.Y."/>
            <person name="Jogler C."/>
        </authorList>
    </citation>
    <scope>NUCLEOTIDE SEQUENCE [LARGE SCALE GENOMIC DNA]</scope>
    <source>
        <strain evidence="1 2">Poly41</strain>
    </source>
</reference>
<dbReference type="EMBL" id="SJPV01000001">
    <property type="protein sequence ID" value="TWU42056.1"/>
    <property type="molecule type" value="Genomic_DNA"/>
</dbReference>
<evidence type="ECO:0000313" key="2">
    <source>
        <dbReference type="Proteomes" id="UP000319143"/>
    </source>
</evidence>
<protein>
    <submittedName>
        <fullName evidence="1">Uncharacterized protein</fullName>
    </submittedName>
</protein>
<sequence length="51" mass="5510">MDDPIDTYGKEVSRIVEILRVGPLPAELNATPIGESDAVIAAKLWDSDLSQ</sequence>